<dbReference type="InterPro" id="IPR005229">
    <property type="entry name" value="YicC/YloC-like"/>
</dbReference>
<accession>A0A2C9CM02</accession>
<dbReference type="PANTHER" id="PTHR30636">
    <property type="entry name" value="UPF0701 PROTEIN YICC"/>
    <property type="match status" value="1"/>
</dbReference>
<evidence type="ECO:0000313" key="9">
    <source>
        <dbReference type="Proteomes" id="UP000220034"/>
    </source>
</evidence>
<sequence length="290" mass="30649">MQSMTGFARIDGAADGMSWAWEARSVNSRGLDLRLRLPDAADALEAELRKAVPARIARGSVTISLRYTRLPGSSASIVNADALAAALAAIAEVESAAQSAGAPLTSPNATQILTLRGVMDGADVGYAWLETARAGIPALVEALSASRGEEGAKLRDILTASLTQVETLALRASDSAAARAARAGETLRTRLNALMAAPVDEGRLEQELALMAVKADVTEELDRLNAHIATGRELLAASGPIGRKFDFLMQEFNREANTLASKSNDVALTCIALDLKVIIDQMREQVQNVE</sequence>
<dbReference type="EMBL" id="OCTN01000001">
    <property type="protein sequence ID" value="SOH92334.1"/>
    <property type="molecule type" value="Genomic_DNA"/>
</dbReference>
<keyword evidence="2" id="KW-0540">Nuclease</keyword>
<dbReference type="InterPro" id="IPR013551">
    <property type="entry name" value="YicC-like_C"/>
</dbReference>
<evidence type="ECO:0000259" key="7">
    <source>
        <dbReference type="Pfam" id="PF08340"/>
    </source>
</evidence>
<feature type="domain" description="Endoribonuclease YicC-like C-terminal" evidence="7">
    <location>
        <begin position="176"/>
        <end position="290"/>
    </location>
</feature>
<reference evidence="9" key="1">
    <citation type="submission" date="2017-09" db="EMBL/GenBank/DDBJ databases">
        <authorList>
            <person name="Varghese N."/>
            <person name="Submissions S."/>
        </authorList>
    </citation>
    <scope>NUCLEOTIDE SEQUENCE [LARGE SCALE GENOMIC DNA]</scope>
    <source>
        <strain evidence="9">C7</strain>
    </source>
</reference>
<evidence type="ECO:0000256" key="3">
    <source>
        <dbReference type="ARBA" id="ARBA00022759"/>
    </source>
</evidence>
<comment type="cofactor">
    <cofactor evidence="1">
        <name>a divalent metal cation</name>
        <dbReference type="ChEBI" id="CHEBI:60240"/>
    </cofactor>
</comment>
<organism evidence="8 9">
    <name type="scientific">Pontivivens marinum</name>
    <dbReference type="NCBI Taxonomy" id="1690039"/>
    <lineage>
        <taxon>Bacteria</taxon>
        <taxon>Pseudomonadati</taxon>
        <taxon>Pseudomonadota</taxon>
        <taxon>Alphaproteobacteria</taxon>
        <taxon>Rhodobacterales</taxon>
        <taxon>Paracoccaceae</taxon>
        <taxon>Pontivivens</taxon>
    </lineage>
</organism>
<keyword evidence="9" id="KW-1185">Reference proteome</keyword>
<dbReference type="PANTHER" id="PTHR30636:SF3">
    <property type="entry name" value="UPF0701 PROTEIN YICC"/>
    <property type="match status" value="1"/>
</dbReference>
<feature type="domain" description="Endoribonuclease YicC-like N-terminal" evidence="6">
    <location>
        <begin position="1"/>
        <end position="155"/>
    </location>
</feature>
<evidence type="ECO:0000256" key="4">
    <source>
        <dbReference type="ARBA" id="ARBA00022801"/>
    </source>
</evidence>
<comment type="similarity">
    <text evidence="5">Belongs to the YicC/YloC family.</text>
</comment>
<evidence type="ECO:0000256" key="1">
    <source>
        <dbReference type="ARBA" id="ARBA00001968"/>
    </source>
</evidence>
<dbReference type="NCBIfam" id="TIGR00255">
    <property type="entry name" value="YicC/YloC family endoribonuclease"/>
    <property type="match status" value="1"/>
</dbReference>
<keyword evidence="4" id="KW-0378">Hydrolase</keyword>
<proteinExistence type="inferred from homology"/>
<dbReference type="GO" id="GO:0016787">
    <property type="term" value="F:hydrolase activity"/>
    <property type="evidence" value="ECO:0007669"/>
    <property type="project" value="UniProtKB-KW"/>
</dbReference>
<dbReference type="InterPro" id="IPR013527">
    <property type="entry name" value="YicC-like_N"/>
</dbReference>
<keyword evidence="3" id="KW-0255">Endonuclease</keyword>
<dbReference type="RefSeq" id="WP_245851334.1">
    <property type="nucleotide sequence ID" value="NZ_OCTN01000001.1"/>
</dbReference>
<dbReference type="Pfam" id="PF03755">
    <property type="entry name" value="YicC-like_N"/>
    <property type="match status" value="1"/>
</dbReference>
<evidence type="ECO:0000256" key="5">
    <source>
        <dbReference type="ARBA" id="ARBA00035648"/>
    </source>
</evidence>
<evidence type="ECO:0000259" key="6">
    <source>
        <dbReference type="Pfam" id="PF03755"/>
    </source>
</evidence>
<dbReference type="Proteomes" id="UP000220034">
    <property type="component" value="Unassembled WGS sequence"/>
</dbReference>
<dbReference type="Pfam" id="PF08340">
    <property type="entry name" value="YicC-like_C"/>
    <property type="match status" value="1"/>
</dbReference>
<evidence type="ECO:0000313" key="8">
    <source>
        <dbReference type="EMBL" id="SOH92334.1"/>
    </source>
</evidence>
<dbReference type="AlphaFoldDB" id="A0A2C9CM02"/>
<name>A0A2C9CM02_9RHOB</name>
<evidence type="ECO:0000256" key="2">
    <source>
        <dbReference type="ARBA" id="ARBA00022722"/>
    </source>
</evidence>
<gene>
    <name evidence="8" type="ORF">SAMN06273572_101176</name>
</gene>
<dbReference type="GO" id="GO:0004521">
    <property type="term" value="F:RNA endonuclease activity"/>
    <property type="evidence" value="ECO:0007669"/>
    <property type="project" value="InterPro"/>
</dbReference>
<protein>
    <submittedName>
        <fullName evidence="8">TIGR00255 family protein</fullName>
    </submittedName>
</protein>